<evidence type="ECO:0000313" key="2">
    <source>
        <dbReference type="EMBL" id="EQC28806.1"/>
    </source>
</evidence>
<protein>
    <submittedName>
        <fullName evidence="2">Uncharacterized protein</fullName>
    </submittedName>
</protein>
<name>T0Q2L5_SAPDV</name>
<dbReference type="EMBL" id="JH767191">
    <property type="protein sequence ID" value="EQC28806.1"/>
    <property type="molecule type" value="Genomic_DNA"/>
</dbReference>
<dbReference type="OMA" id="CCKTHNA"/>
<dbReference type="Proteomes" id="UP000030762">
    <property type="component" value="Unassembled WGS sequence"/>
</dbReference>
<dbReference type="VEuPathDB" id="FungiDB:SDRG_13487"/>
<dbReference type="InParanoid" id="T0Q2L5"/>
<feature type="region of interest" description="Disordered" evidence="1">
    <location>
        <begin position="197"/>
        <end position="234"/>
    </location>
</feature>
<dbReference type="eggNOG" id="ENOG502QTAX">
    <property type="taxonomic scope" value="Eukaryota"/>
</dbReference>
<accession>T0Q2L5</accession>
<dbReference type="GeneID" id="19954214"/>
<evidence type="ECO:0000313" key="3">
    <source>
        <dbReference type="Proteomes" id="UP000030762"/>
    </source>
</evidence>
<organism evidence="2 3">
    <name type="scientific">Saprolegnia diclina (strain VS20)</name>
    <dbReference type="NCBI Taxonomy" id="1156394"/>
    <lineage>
        <taxon>Eukaryota</taxon>
        <taxon>Sar</taxon>
        <taxon>Stramenopiles</taxon>
        <taxon>Oomycota</taxon>
        <taxon>Saprolegniomycetes</taxon>
        <taxon>Saprolegniales</taxon>
        <taxon>Saprolegniaceae</taxon>
        <taxon>Saprolegnia</taxon>
    </lineage>
</organism>
<evidence type="ECO:0000256" key="1">
    <source>
        <dbReference type="SAM" id="MobiDB-lite"/>
    </source>
</evidence>
<proteinExistence type="predicted"/>
<reference evidence="2 3" key="1">
    <citation type="submission" date="2012-04" db="EMBL/GenBank/DDBJ databases">
        <title>The Genome Sequence of Saprolegnia declina VS20.</title>
        <authorList>
            <consortium name="The Broad Institute Genome Sequencing Platform"/>
            <person name="Russ C."/>
            <person name="Nusbaum C."/>
            <person name="Tyler B."/>
            <person name="van West P."/>
            <person name="Dieguez-Uribeondo J."/>
            <person name="de Bruijn I."/>
            <person name="Tripathy S."/>
            <person name="Jiang R."/>
            <person name="Young S.K."/>
            <person name="Zeng Q."/>
            <person name="Gargeya S."/>
            <person name="Fitzgerald M."/>
            <person name="Haas B."/>
            <person name="Abouelleil A."/>
            <person name="Alvarado L."/>
            <person name="Arachchi H.M."/>
            <person name="Berlin A."/>
            <person name="Chapman S.B."/>
            <person name="Goldberg J."/>
            <person name="Griggs A."/>
            <person name="Gujja S."/>
            <person name="Hansen M."/>
            <person name="Howarth C."/>
            <person name="Imamovic A."/>
            <person name="Larimer J."/>
            <person name="McCowen C."/>
            <person name="Montmayeur A."/>
            <person name="Murphy C."/>
            <person name="Neiman D."/>
            <person name="Pearson M."/>
            <person name="Priest M."/>
            <person name="Roberts A."/>
            <person name="Saif S."/>
            <person name="Shea T."/>
            <person name="Sisk P."/>
            <person name="Sykes S."/>
            <person name="Wortman J."/>
            <person name="Nusbaum C."/>
            <person name="Birren B."/>
        </authorList>
    </citation>
    <scope>NUCLEOTIDE SEQUENCE [LARGE SCALE GENOMIC DNA]</scope>
    <source>
        <strain evidence="2 3">VS20</strain>
    </source>
</reference>
<dbReference type="OrthoDB" id="58467at2759"/>
<sequence length="331" mass="37318">MTTSLMYTSATKQSRFIHLECNEPLFQTSYKRNNKSSGHKNLRCFPHCCKTHNAHGYCGSTLLVETASTQADLVVYAKFDLEASQSLLVGDVVPQATFEAPPSPPLIGDTWIQAKRIDNPSFDGYIPGRQIFEINSKRNSWHYGWVSSRFVKSNVQHQMKVFLLAPHSMGHLVVVDVLSSLSFRIESTRTGAKQLKALNPDAAAKKTKPKRPPTPEIVRPSNNEALKASPTYAPPMSMKDEAYLNPMLMHRRPHHPPTYMEPPPRYMAEPWKPALELPASYGYRPAPFQMLATDSLFSDRDFLDTIISDMQQDDMTPRGGPSTVVHLARRY</sequence>
<dbReference type="STRING" id="1156394.T0Q2L5"/>
<dbReference type="AlphaFoldDB" id="T0Q2L5"/>
<keyword evidence="3" id="KW-1185">Reference proteome</keyword>
<gene>
    <name evidence="2" type="ORF">SDRG_13487</name>
</gene>
<dbReference type="RefSeq" id="XP_008617801.1">
    <property type="nucleotide sequence ID" value="XM_008619579.1"/>
</dbReference>